<evidence type="ECO:0000256" key="7">
    <source>
        <dbReference type="SAM" id="MobiDB-lite"/>
    </source>
</evidence>
<dbReference type="GO" id="GO:0003964">
    <property type="term" value="F:RNA-directed DNA polymerase activity"/>
    <property type="evidence" value="ECO:0007669"/>
    <property type="project" value="UniProtKB-KW"/>
</dbReference>
<evidence type="ECO:0000256" key="3">
    <source>
        <dbReference type="ARBA" id="ARBA00022722"/>
    </source>
</evidence>
<feature type="region of interest" description="Disordered" evidence="7">
    <location>
        <begin position="228"/>
        <end position="249"/>
    </location>
</feature>
<feature type="region of interest" description="Disordered" evidence="7">
    <location>
        <begin position="436"/>
        <end position="459"/>
    </location>
</feature>
<dbReference type="GO" id="GO:0016787">
    <property type="term" value="F:hydrolase activity"/>
    <property type="evidence" value="ECO:0007669"/>
    <property type="project" value="UniProtKB-KW"/>
</dbReference>
<keyword evidence="5" id="KW-0378">Hydrolase</keyword>
<feature type="domain" description="Reverse transcriptase" evidence="8">
    <location>
        <begin position="108"/>
        <end position="222"/>
    </location>
</feature>
<dbReference type="Gene3D" id="3.10.10.10">
    <property type="entry name" value="HIV Type 1 Reverse Transcriptase, subunit A, domain 1"/>
    <property type="match status" value="1"/>
</dbReference>
<dbReference type="Gene3D" id="3.30.70.270">
    <property type="match status" value="1"/>
</dbReference>
<dbReference type="GO" id="GO:0004519">
    <property type="term" value="F:endonuclease activity"/>
    <property type="evidence" value="ECO:0007669"/>
    <property type="project" value="UniProtKB-KW"/>
</dbReference>
<dbReference type="STRING" id="286115.A0A507CGG3"/>
<evidence type="ECO:0000256" key="6">
    <source>
        <dbReference type="ARBA" id="ARBA00022918"/>
    </source>
</evidence>
<sequence>MSNIFRNSCLLIHRHSVNIGLANIPQSFGGLGEQNSDVRWVVVMTPEFTAEELSQIEKGWPEKAFTKVSDMSLHAQLPPCRNGYDFDLQFKSNTPLPKNHDRYPMASLKNLIQQLAGGDYYAKLDLRKGYNSLRVKEGCEWKLAFKCHLGLFEPLVMPFGPKTAPAWFQRFISDKCQDFIEEGWLVNMLDDFAIKTVGSLDAHKGHIQRLLTRLEDLDLFVKATNMDTENNPESWKQSGTGGNPSQQETPEAKLAFETVKEMVTTEVVLMFPDLSKVFYLHFDSSDVGTGAVLQQMDKDHILRPLEFFSRKFNTAELNYSTPDKELLGLVLALKHWRPLLYGAEKEIQVYTDHKSLRDFSRTQLLKPRHARWALILEEYYGRMKIHWVPGRTNVVADMASRNPSMFRGLDAEINDSNTQEHCGESTTVRAILSVDEEEDEEPDSRIQTHAQAHQKDLSGQKEVQQEVVKLCHDTGLAGHRGVKKTLELILRSYWWAGIRRDVKQHVAECDRTLDRAISDVEASSNELLVRQNEYRYFLSDMVTKFSDPLRVQKSRKALVLLRQGTTEFDLYVNKFCC</sequence>
<keyword evidence="6" id="KW-0695">RNA-directed DNA polymerase</keyword>
<keyword evidence="12" id="KW-1185">Reference proteome</keyword>
<evidence type="ECO:0000256" key="5">
    <source>
        <dbReference type="ARBA" id="ARBA00022801"/>
    </source>
</evidence>
<dbReference type="VEuPathDB" id="FungiDB:SeMB42_g06685"/>
<organism evidence="11 12">
    <name type="scientific">Synchytrium endobioticum</name>
    <dbReference type="NCBI Taxonomy" id="286115"/>
    <lineage>
        <taxon>Eukaryota</taxon>
        <taxon>Fungi</taxon>
        <taxon>Fungi incertae sedis</taxon>
        <taxon>Chytridiomycota</taxon>
        <taxon>Chytridiomycota incertae sedis</taxon>
        <taxon>Chytridiomycetes</taxon>
        <taxon>Synchytriales</taxon>
        <taxon>Synchytriaceae</taxon>
        <taxon>Synchytrium</taxon>
    </lineage>
</organism>
<comment type="caution">
    <text evidence="11">The sequence shown here is derived from an EMBL/GenBank/DDBJ whole genome shotgun (WGS) entry which is preliminary data.</text>
</comment>
<evidence type="ECO:0000259" key="10">
    <source>
        <dbReference type="Pfam" id="PF17921"/>
    </source>
</evidence>
<dbReference type="CDD" id="cd01647">
    <property type="entry name" value="RT_LTR"/>
    <property type="match status" value="1"/>
</dbReference>
<feature type="domain" description="Integrase zinc-binding" evidence="10">
    <location>
        <begin position="461"/>
        <end position="510"/>
    </location>
</feature>
<dbReference type="Proteomes" id="UP000317494">
    <property type="component" value="Unassembled WGS sequence"/>
</dbReference>
<dbReference type="InterPro" id="IPR043128">
    <property type="entry name" value="Rev_trsase/Diguanyl_cyclase"/>
</dbReference>
<keyword evidence="1" id="KW-0808">Transferase</keyword>
<dbReference type="PANTHER" id="PTHR37984">
    <property type="entry name" value="PROTEIN CBG26694"/>
    <property type="match status" value="1"/>
</dbReference>
<dbReference type="AlphaFoldDB" id="A0A507CGG3"/>
<evidence type="ECO:0000313" key="12">
    <source>
        <dbReference type="Proteomes" id="UP000317494"/>
    </source>
</evidence>
<dbReference type="Pfam" id="PF17917">
    <property type="entry name" value="RT_RNaseH"/>
    <property type="match status" value="1"/>
</dbReference>
<dbReference type="SUPFAM" id="SSF56672">
    <property type="entry name" value="DNA/RNA polymerases"/>
    <property type="match status" value="1"/>
</dbReference>
<gene>
    <name evidence="11" type="ORF">SeMB42_g06685</name>
</gene>
<keyword evidence="3" id="KW-0540">Nuclease</keyword>
<accession>A0A507CGG3</accession>
<dbReference type="Pfam" id="PF00078">
    <property type="entry name" value="RVT_1"/>
    <property type="match status" value="1"/>
</dbReference>
<evidence type="ECO:0000256" key="1">
    <source>
        <dbReference type="ARBA" id="ARBA00022679"/>
    </source>
</evidence>
<dbReference type="InterPro" id="IPR041373">
    <property type="entry name" value="RT_RNaseH"/>
</dbReference>
<dbReference type="Gene3D" id="3.10.20.370">
    <property type="match status" value="1"/>
</dbReference>
<dbReference type="Gene3D" id="1.10.340.70">
    <property type="match status" value="1"/>
</dbReference>
<evidence type="ECO:0000259" key="9">
    <source>
        <dbReference type="Pfam" id="PF17917"/>
    </source>
</evidence>
<dbReference type="InterPro" id="IPR041588">
    <property type="entry name" value="Integrase_H2C2"/>
</dbReference>
<dbReference type="InterPro" id="IPR000477">
    <property type="entry name" value="RT_dom"/>
</dbReference>
<keyword evidence="2" id="KW-0548">Nucleotidyltransferase</keyword>
<dbReference type="Pfam" id="PF17921">
    <property type="entry name" value="Integrase_H2C2"/>
    <property type="match status" value="1"/>
</dbReference>
<evidence type="ECO:0000256" key="2">
    <source>
        <dbReference type="ARBA" id="ARBA00022695"/>
    </source>
</evidence>
<feature type="domain" description="Reverse transcriptase RNase H-like" evidence="9">
    <location>
        <begin position="273"/>
        <end position="379"/>
    </location>
</feature>
<dbReference type="CDD" id="cd09274">
    <property type="entry name" value="RNase_HI_RT_Ty3"/>
    <property type="match status" value="1"/>
</dbReference>
<protein>
    <recommendedName>
        <fullName evidence="13">Reverse transcriptase domain-containing protein</fullName>
    </recommendedName>
</protein>
<name>A0A507CGG3_9FUNG</name>
<evidence type="ECO:0008006" key="13">
    <source>
        <dbReference type="Google" id="ProtNLM"/>
    </source>
</evidence>
<dbReference type="PANTHER" id="PTHR37984:SF5">
    <property type="entry name" value="PROTEIN NYNRIN-LIKE"/>
    <property type="match status" value="1"/>
</dbReference>
<evidence type="ECO:0000313" key="11">
    <source>
        <dbReference type="EMBL" id="TPX38531.1"/>
    </source>
</evidence>
<dbReference type="InterPro" id="IPR043502">
    <property type="entry name" value="DNA/RNA_pol_sf"/>
</dbReference>
<dbReference type="InterPro" id="IPR050951">
    <property type="entry name" value="Retrovirus_Pol_polyprotein"/>
</dbReference>
<evidence type="ECO:0000259" key="8">
    <source>
        <dbReference type="Pfam" id="PF00078"/>
    </source>
</evidence>
<keyword evidence="4" id="KW-0255">Endonuclease</keyword>
<dbReference type="EMBL" id="QEAN01000394">
    <property type="protein sequence ID" value="TPX38531.1"/>
    <property type="molecule type" value="Genomic_DNA"/>
</dbReference>
<reference evidence="11 12" key="1">
    <citation type="journal article" date="2019" name="Sci. Rep.">
        <title>Comparative genomics of chytrid fungi reveal insights into the obligate biotrophic and pathogenic lifestyle of Synchytrium endobioticum.</title>
        <authorList>
            <person name="van de Vossenberg B.T.L.H."/>
            <person name="Warris S."/>
            <person name="Nguyen H.D.T."/>
            <person name="van Gent-Pelzer M.P.E."/>
            <person name="Joly D.L."/>
            <person name="van de Geest H.C."/>
            <person name="Bonants P.J.M."/>
            <person name="Smith D.S."/>
            <person name="Levesque C.A."/>
            <person name="van der Lee T.A.J."/>
        </authorList>
    </citation>
    <scope>NUCLEOTIDE SEQUENCE [LARGE SCALE GENOMIC DNA]</scope>
    <source>
        <strain evidence="11 12">MB42</strain>
    </source>
</reference>
<evidence type="ECO:0000256" key="4">
    <source>
        <dbReference type="ARBA" id="ARBA00022759"/>
    </source>
</evidence>
<proteinExistence type="predicted"/>